<evidence type="ECO:0000313" key="2">
    <source>
        <dbReference type="Proteomes" id="UP000189055"/>
    </source>
</evidence>
<reference evidence="1 2" key="1">
    <citation type="submission" date="2016-03" db="EMBL/GenBank/DDBJ databases">
        <title>Acetic acid bacteria sequencing.</title>
        <authorList>
            <person name="Brandt J."/>
            <person name="Jakob F."/>
            <person name="Vogel R.F."/>
        </authorList>
    </citation>
    <scope>NUCLEOTIDE SEQUENCE [LARGE SCALE GENOMIC DNA]</scope>
    <source>
        <strain evidence="1 2">TMW2.1084</strain>
        <plasmid evidence="2">pac1084_1</plasmid>
    </source>
</reference>
<evidence type="ECO:0000313" key="1">
    <source>
        <dbReference type="EMBL" id="AQT06575.1"/>
    </source>
</evidence>
<dbReference type="Proteomes" id="UP000189055">
    <property type="component" value="Plasmid pAC1084_1"/>
</dbReference>
<dbReference type="InterPro" id="IPR011990">
    <property type="entry name" value="TPR-like_helical_dom_sf"/>
</dbReference>
<organism evidence="1 2">
    <name type="scientific">Acetobacter persici</name>
    <dbReference type="NCBI Taxonomy" id="1076596"/>
    <lineage>
        <taxon>Bacteria</taxon>
        <taxon>Pseudomonadati</taxon>
        <taxon>Pseudomonadota</taxon>
        <taxon>Alphaproteobacteria</taxon>
        <taxon>Acetobacterales</taxon>
        <taxon>Acetobacteraceae</taxon>
        <taxon>Acetobacter</taxon>
    </lineage>
</organism>
<protein>
    <recommendedName>
        <fullName evidence="3">Sel1 repeat family protein</fullName>
    </recommendedName>
</protein>
<proteinExistence type="predicted"/>
<accession>A0A1U9LJE1</accession>
<gene>
    <name evidence="1" type="ORF">A0U91_16335</name>
</gene>
<keyword evidence="1" id="KW-0614">Plasmid</keyword>
<dbReference type="RefSeq" id="WP_077932202.1">
    <property type="nucleotide sequence ID" value="NZ_CP014688.1"/>
</dbReference>
<geneLocation type="plasmid" evidence="2">
    <name>pac1084_1</name>
</geneLocation>
<dbReference type="Gene3D" id="1.25.40.10">
    <property type="entry name" value="Tetratricopeptide repeat domain"/>
    <property type="match status" value="1"/>
</dbReference>
<dbReference type="AlphaFoldDB" id="A0A1U9LJE1"/>
<dbReference type="EMBL" id="CP014688">
    <property type="protein sequence ID" value="AQT06575.1"/>
    <property type="molecule type" value="Genomic_DNA"/>
</dbReference>
<dbReference type="KEGG" id="aper:A0U91_16335"/>
<dbReference type="SUPFAM" id="SSF81901">
    <property type="entry name" value="HCP-like"/>
    <property type="match status" value="1"/>
</dbReference>
<evidence type="ECO:0008006" key="3">
    <source>
        <dbReference type="Google" id="ProtNLM"/>
    </source>
</evidence>
<sequence>MGKILDFLFKSSQAHTAHDFSSISASEAYNAGLMGVAARQAARGDAHAAEKLGLIFLMSDEFHSADFWLDRASRMGLPSALRRRAELHLMFCSRPVEPNFMARGMPSLDIALSLADQAIRSGVEKSLTLKARILQARSDPAALSDNAEFLAACFTAAVEEKDDWARMIMMIGSMAGNVICLQGKDKQAAVMGWLEHGERGQLTSTYAAKLFMGKFLQGDYMELLRFSASEGNSDGLYLLGKHQIIIEKNCDEGETMVRRAIRKGNVEAMAFLADYKASHSDMASQMEADILYRDASERGHLGARAIMAIRGLQDQARGMSKDRCLEILKDCFLKNVPAARLFAQRHKLFLRA</sequence>
<name>A0A1U9LJE1_9PROT</name>